<dbReference type="NCBIfam" id="TIGR03309">
    <property type="entry name" value="matur_yqeB"/>
    <property type="match status" value="1"/>
</dbReference>
<sequence length="287" mass="31320">MLNDIVIIRGGGDIASGTIQKLHRSGFKVLVLEVPSPTSIRRSVCYSECIYEGEFTVENTSSVFAKDIKDIENAWNENKIPVVIDPQGTYIDTIKPSVVVDAILAKKNLGTKIDMSHITIALGPGFEAGKDAHIVIETMRGHNLGRLIFERQAIANTGVPGEIKGFSKERVIYSPSSGLIKNAKEIGDIVEAGEPIAYVNGIEVRATMNGLLRGIIRDHSKVSIGLKIADIDPRISELQNCYTISDKARAIAGGVLEAILYLQAEKNYERCIDYGRGNINTNLRKPS</sequence>
<keyword evidence="2" id="KW-1185">Reference proteome</keyword>
<dbReference type="Proteomes" id="UP001281656">
    <property type="component" value="Unassembled WGS sequence"/>
</dbReference>
<reference evidence="1 2" key="1">
    <citation type="submission" date="2023-04" db="EMBL/GenBank/DDBJ databases">
        <title>Clostridium tannerae sp. nov., isolated from the fecal material of an alpaca.</title>
        <authorList>
            <person name="Miller S."/>
            <person name="Hendry M."/>
            <person name="King J."/>
            <person name="Sankaranarayanan K."/>
            <person name="Lawson P.A."/>
        </authorList>
    </citation>
    <scope>NUCLEOTIDE SEQUENCE [LARGE SCALE GENOMIC DNA]</scope>
    <source>
        <strain evidence="1 2">A1-XYC3</strain>
    </source>
</reference>
<dbReference type="Gene3D" id="3.40.630.10">
    <property type="entry name" value="Zn peptidases"/>
    <property type="match status" value="1"/>
</dbReference>
<dbReference type="RefSeq" id="WP_261672263.1">
    <property type="nucleotide sequence ID" value="NZ_JARUJP010000011.1"/>
</dbReference>
<proteinExistence type="predicted"/>
<evidence type="ECO:0000313" key="1">
    <source>
        <dbReference type="EMBL" id="MDW8801615.1"/>
    </source>
</evidence>
<name>A0ABU4JTY5_9CLOT</name>
<organism evidence="1 2">
    <name type="scientific">Clostridium tanneri</name>
    <dbReference type="NCBI Taxonomy" id="3037988"/>
    <lineage>
        <taxon>Bacteria</taxon>
        <taxon>Bacillati</taxon>
        <taxon>Bacillota</taxon>
        <taxon>Clostridia</taxon>
        <taxon>Eubacteriales</taxon>
        <taxon>Clostridiaceae</taxon>
        <taxon>Clostridium</taxon>
    </lineage>
</organism>
<protein>
    <submittedName>
        <fullName evidence="1">Selenium-dependent molybdenum cofactor biosynthesis protein YqeB</fullName>
    </submittedName>
</protein>
<accession>A0ABU4JTY5</accession>
<dbReference type="InterPro" id="IPR017695">
    <property type="entry name" value="Se-dep_Mo_hydrolase_YqeB"/>
</dbReference>
<gene>
    <name evidence="1" type="primary">yqeB</name>
    <name evidence="1" type="ORF">P8V03_10675</name>
</gene>
<dbReference type="EMBL" id="JARUJP010000011">
    <property type="protein sequence ID" value="MDW8801615.1"/>
    <property type="molecule type" value="Genomic_DNA"/>
</dbReference>
<evidence type="ECO:0000313" key="2">
    <source>
        <dbReference type="Proteomes" id="UP001281656"/>
    </source>
</evidence>
<comment type="caution">
    <text evidence="1">The sequence shown here is derived from an EMBL/GenBank/DDBJ whole genome shotgun (WGS) entry which is preliminary data.</text>
</comment>